<comment type="caution">
    <text evidence="1">The sequence shown here is derived from an EMBL/GenBank/DDBJ whole genome shotgun (WGS) entry which is preliminary data.</text>
</comment>
<reference evidence="1 2" key="1">
    <citation type="submission" date="2021-06" db="EMBL/GenBank/DDBJ databases">
        <authorList>
            <person name="Palmer J.M."/>
        </authorList>
    </citation>
    <scope>NUCLEOTIDE SEQUENCE [LARGE SCALE GENOMIC DNA]</scope>
    <source>
        <strain evidence="2">if_2019</strain>
        <tissue evidence="1">Muscle</tissue>
    </source>
</reference>
<dbReference type="EMBL" id="JAHRIQ010054792">
    <property type="protein sequence ID" value="MEQ2238854.1"/>
    <property type="molecule type" value="Genomic_DNA"/>
</dbReference>
<proteinExistence type="predicted"/>
<keyword evidence="2" id="KW-1185">Reference proteome</keyword>
<evidence type="ECO:0000313" key="2">
    <source>
        <dbReference type="Proteomes" id="UP001482620"/>
    </source>
</evidence>
<name>A0ABV0U1N8_9TELE</name>
<gene>
    <name evidence="1" type="ORF">ILYODFUR_037610</name>
</gene>
<evidence type="ECO:0000313" key="1">
    <source>
        <dbReference type="EMBL" id="MEQ2238854.1"/>
    </source>
</evidence>
<organism evidence="1 2">
    <name type="scientific">Ilyodon furcidens</name>
    <name type="common">goldbreast splitfin</name>
    <dbReference type="NCBI Taxonomy" id="33524"/>
    <lineage>
        <taxon>Eukaryota</taxon>
        <taxon>Metazoa</taxon>
        <taxon>Chordata</taxon>
        <taxon>Craniata</taxon>
        <taxon>Vertebrata</taxon>
        <taxon>Euteleostomi</taxon>
        <taxon>Actinopterygii</taxon>
        <taxon>Neopterygii</taxon>
        <taxon>Teleostei</taxon>
        <taxon>Neoteleostei</taxon>
        <taxon>Acanthomorphata</taxon>
        <taxon>Ovalentaria</taxon>
        <taxon>Atherinomorphae</taxon>
        <taxon>Cyprinodontiformes</taxon>
        <taxon>Goodeidae</taxon>
        <taxon>Ilyodon</taxon>
    </lineage>
</organism>
<protein>
    <submittedName>
        <fullName evidence="1">Uncharacterized protein</fullName>
    </submittedName>
</protein>
<sequence length="118" mass="13758">MSVEQISSVSASGPGGRSGGFSCPLLNILLEKLYIHKHAHIHTHSCLDSDVYRYTDTTWPKKKSPPKKKRSHTRIFCWKAYSFDYSTHSLWHCIDKLLQCHKIYFQPVLHKFFTNILH</sequence>
<dbReference type="Proteomes" id="UP001482620">
    <property type="component" value="Unassembled WGS sequence"/>
</dbReference>
<accession>A0ABV0U1N8</accession>